<evidence type="ECO:0000313" key="4">
    <source>
        <dbReference type="Proteomes" id="UP000824211"/>
    </source>
</evidence>
<dbReference type="SUPFAM" id="SSF53474">
    <property type="entry name" value="alpha/beta-Hydrolases"/>
    <property type="match status" value="1"/>
</dbReference>
<dbReference type="InterPro" id="IPR013094">
    <property type="entry name" value="AB_hydrolase_3"/>
</dbReference>
<keyword evidence="1 3" id="KW-0378">Hydrolase</keyword>
<gene>
    <name evidence="3" type="ORF">H9771_10190</name>
</gene>
<evidence type="ECO:0000313" key="3">
    <source>
        <dbReference type="EMBL" id="HJB59999.1"/>
    </source>
</evidence>
<name>A0A9D2S8I9_9FIRM</name>
<proteinExistence type="predicted"/>
<evidence type="ECO:0000259" key="2">
    <source>
        <dbReference type="Pfam" id="PF07859"/>
    </source>
</evidence>
<evidence type="ECO:0000256" key="1">
    <source>
        <dbReference type="ARBA" id="ARBA00022801"/>
    </source>
</evidence>
<dbReference type="PANTHER" id="PTHR48081">
    <property type="entry name" value="AB HYDROLASE SUPERFAMILY PROTEIN C4A8.06C"/>
    <property type="match status" value="1"/>
</dbReference>
<dbReference type="Pfam" id="PF07859">
    <property type="entry name" value="Abhydrolase_3"/>
    <property type="match status" value="1"/>
</dbReference>
<organism evidence="3 4">
    <name type="scientific">Candidatus Faecalibacterium faecipullorum</name>
    <dbReference type="NCBI Taxonomy" id="2838578"/>
    <lineage>
        <taxon>Bacteria</taxon>
        <taxon>Bacillati</taxon>
        <taxon>Bacillota</taxon>
        <taxon>Clostridia</taxon>
        <taxon>Eubacteriales</taxon>
        <taxon>Oscillospiraceae</taxon>
        <taxon>Faecalibacterium</taxon>
    </lineage>
</organism>
<dbReference type="InterPro" id="IPR029058">
    <property type="entry name" value="AB_hydrolase_fold"/>
</dbReference>
<dbReference type="Proteomes" id="UP000824211">
    <property type="component" value="Unassembled WGS sequence"/>
</dbReference>
<dbReference type="AlphaFoldDB" id="A0A9D2S8I9"/>
<dbReference type="GO" id="GO:0016787">
    <property type="term" value="F:hydrolase activity"/>
    <property type="evidence" value="ECO:0007669"/>
    <property type="project" value="UniProtKB-KW"/>
</dbReference>
<protein>
    <submittedName>
        <fullName evidence="3">Alpha/beta hydrolase</fullName>
    </submittedName>
</protein>
<dbReference type="Gene3D" id="3.40.50.1820">
    <property type="entry name" value="alpha/beta hydrolase"/>
    <property type="match status" value="1"/>
</dbReference>
<reference evidence="3" key="1">
    <citation type="journal article" date="2021" name="PeerJ">
        <title>Extensive microbial diversity within the chicken gut microbiome revealed by metagenomics and culture.</title>
        <authorList>
            <person name="Gilroy R."/>
            <person name="Ravi A."/>
            <person name="Getino M."/>
            <person name="Pursley I."/>
            <person name="Horton D.L."/>
            <person name="Alikhan N.F."/>
            <person name="Baker D."/>
            <person name="Gharbi K."/>
            <person name="Hall N."/>
            <person name="Watson M."/>
            <person name="Adriaenssens E.M."/>
            <person name="Foster-Nyarko E."/>
            <person name="Jarju S."/>
            <person name="Secka A."/>
            <person name="Antonio M."/>
            <person name="Oren A."/>
            <person name="Chaudhuri R.R."/>
            <person name="La Ragione R."/>
            <person name="Hildebrand F."/>
            <person name="Pallen M.J."/>
        </authorList>
    </citation>
    <scope>NUCLEOTIDE SEQUENCE</scope>
    <source>
        <strain evidence="3">ChiHjej9B8-13557</strain>
    </source>
</reference>
<feature type="domain" description="Alpha/beta hydrolase fold-3" evidence="2">
    <location>
        <begin position="87"/>
        <end position="287"/>
    </location>
</feature>
<dbReference type="InterPro" id="IPR050300">
    <property type="entry name" value="GDXG_lipolytic_enzyme"/>
</dbReference>
<dbReference type="PANTHER" id="PTHR48081:SF8">
    <property type="entry name" value="ALPHA_BETA HYDROLASE FOLD-3 DOMAIN-CONTAINING PROTEIN-RELATED"/>
    <property type="match status" value="1"/>
</dbReference>
<sequence>MLKTYRAAPSLRSHALNALLKLTSKQTPRTQATEARCRAYIDGMAKTNSQPYPSPTKLVGCPVEEDSACGMQTFTWGRRPGSGQQVLVYLHGGAYMNPPSPLHFKMAARIAREVGAMAVFPIYPKIPAHGWADTCPRLLALYQSLCAEHGADRITLMGDSSGGGLALGFAHYLADRGLPQPRQLMLICPWLDLHTDGEGMAAYEKTDPALSPWRLRIMGELWAGGRDEMSSPYVSPLFGDAARVAPITLLTGTREVLYPDALKFHRALERQGVAHRFYVFEGMSHAFPAFPIPEARIAQDLMIHLLKE</sequence>
<reference evidence="3" key="2">
    <citation type="submission" date="2021-04" db="EMBL/GenBank/DDBJ databases">
        <authorList>
            <person name="Gilroy R."/>
        </authorList>
    </citation>
    <scope>NUCLEOTIDE SEQUENCE</scope>
    <source>
        <strain evidence="3">ChiHjej9B8-13557</strain>
    </source>
</reference>
<dbReference type="EMBL" id="DWXX01000193">
    <property type="protein sequence ID" value="HJB59999.1"/>
    <property type="molecule type" value="Genomic_DNA"/>
</dbReference>
<accession>A0A9D2S8I9</accession>
<comment type="caution">
    <text evidence="3">The sequence shown here is derived from an EMBL/GenBank/DDBJ whole genome shotgun (WGS) entry which is preliminary data.</text>
</comment>